<dbReference type="Pfam" id="PF01022">
    <property type="entry name" value="HTH_5"/>
    <property type="match status" value="1"/>
</dbReference>
<keyword evidence="3" id="KW-0804">Transcription</keyword>
<dbReference type="GO" id="GO:0003677">
    <property type="term" value="F:DNA binding"/>
    <property type="evidence" value="ECO:0007669"/>
    <property type="project" value="UniProtKB-KW"/>
</dbReference>
<dbReference type="STRING" id="208439.AJAP_07115"/>
<name>A0A075UVS5_9PSEU</name>
<dbReference type="eggNOG" id="COG0640">
    <property type="taxonomic scope" value="Bacteria"/>
</dbReference>
<dbReference type="PANTHER" id="PTHR43132:SF6">
    <property type="entry name" value="HTH-TYPE TRANSCRIPTIONAL REPRESSOR CZRA"/>
    <property type="match status" value="1"/>
</dbReference>
<dbReference type="GO" id="GO:0003700">
    <property type="term" value="F:DNA-binding transcription factor activity"/>
    <property type="evidence" value="ECO:0007669"/>
    <property type="project" value="InterPro"/>
</dbReference>
<dbReference type="AlphaFoldDB" id="A0A075UVS5"/>
<dbReference type="Gene3D" id="1.10.10.10">
    <property type="entry name" value="Winged helix-like DNA-binding domain superfamily/Winged helix DNA-binding domain"/>
    <property type="match status" value="1"/>
</dbReference>
<evidence type="ECO:0000313" key="6">
    <source>
        <dbReference type="Proteomes" id="UP000028492"/>
    </source>
</evidence>
<dbReference type="PROSITE" id="PS00846">
    <property type="entry name" value="HTH_ARSR_1"/>
    <property type="match status" value="1"/>
</dbReference>
<gene>
    <name evidence="5" type="ORF">AJAP_07115</name>
</gene>
<organism evidence="5 6">
    <name type="scientific">Amycolatopsis japonica</name>
    <dbReference type="NCBI Taxonomy" id="208439"/>
    <lineage>
        <taxon>Bacteria</taxon>
        <taxon>Bacillati</taxon>
        <taxon>Actinomycetota</taxon>
        <taxon>Actinomycetes</taxon>
        <taxon>Pseudonocardiales</taxon>
        <taxon>Pseudonocardiaceae</taxon>
        <taxon>Amycolatopsis</taxon>
        <taxon>Amycolatopsis japonica group</taxon>
    </lineage>
</organism>
<dbReference type="EMBL" id="CP008953">
    <property type="protein sequence ID" value="AIG74340.1"/>
    <property type="molecule type" value="Genomic_DNA"/>
</dbReference>
<accession>A0A075UVS5</accession>
<dbReference type="InterPro" id="IPR001845">
    <property type="entry name" value="HTH_ArsR_DNA-bd_dom"/>
</dbReference>
<dbReference type="PRINTS" id="PR00778">
    <property type="entry name" value="HTHARSR"/>
</dbReference>
<evidence type="ECO:0000313" key="5">
    <source>
        <dbReference type="EMBL" id="AIG74340.1"/>
    </source>
</evidence>
<dbReference type="PANTHER" id="PTHR43132">
    <property type="entry name" value="ARSENICAL RESISTANCE OPERON REPRESSOR ARSR-RELATED"/>
    <property type="match status" value="1"/>
</dbReference>
<proteinExistence type="predicted"/>
<feature type="domain" description="HTH arsR-type" evidence="4">
    <location>
        <begin position="24"/>
        <end position="120"/>
    </location>
</feature>
<dbReference type="SUPFAM" id="SSF46785">
    <property type="entry name" value="Winged helix' DNA-binding domain"/>
    <property type="match status" value="1"/>
</dbReference>
<dbReference type="InterPro" id="IPR018334">
    <property type="entry name" value="ArsR_HTH"/>
</dbReference>
<dbReference type="InterPro" id="IPR011991">
    <property type="entry name" value="ArsR-like_HTH"/>
</dbReference>
<dbReference type="RefSeq" id="WP_038509113.1">
    <property type="nucleotide sequence ID" value="NZ_CP008953.1"/>
</dbReference>
<dbReference type="HOGENOM" id="CLU_097806_7_3_11"/>
<dbReference type="InterPro" id="IPR051011">
    <property type="entry name" value="Metal_resp_trans_reg"/>
</dbReference>
<keyword evidence="2" id="KW-0238">DNA-binding</keyword>
<reference evidence="5 6" key="1">
    <citation type="journal article" date="2014" name="J. Biotechnol.">
        <title>Complete genome sequence of the actinobacterium Amycolatopsis japonica MG417-CF17(T) (=DSM 44213T) producing (S,S)-N,N'-ethylenediaminedisuccinic acid.</title>
        <authorList>
            <person name="Stegmann E."/>
            <person name="Albersmeier A."/>
            <person name="Spohn M."/>
            <person name="Gert H."/>
            <person name="Weber T."/>
            <person name="Wohlleben W."/>
            <person name="Kalinowski J."/>
            <person name="Ruckert C."/>
        </authorList>
    </citation>
    <scope>NUCLEOTIDE SEQUENCE [LARGE SCALE GENOMIC DNA]</scope>
    <source>
        <strain evidence="6">MG417-CF17 (DSM 44213)</strain>
    </source>
</reference>
<keyword evidence="6" id="KW-1185">Reference proteome</keyword>
<evidence type="ECO:0000256" key="2">
    <source>
        <dbReference type="ARBA" id="ARBA00023125"/>
    </source>
</evidence>
<dbReference type="InterPro" id="IPR036388">
    <property type="entry name" value="WH-like_DNA-bd_sf"/>
</dbReference>
<dbReference type="KEGG" id="aja:AJAP_07115"/>
<evidence type="ECO:0000256" key="1">
    <source>
        <dbReference type="ARBA" id="ARBA00023015"/>
    </source>
</evidence>
<dbReference type="CDD" id="cd00090">
    <property type="entry name" value="HTH_ARSR"/>
    <property type="match status" value="1"/>
</dbReference>
<dbReference type="SMART" id="SM00418">
    <property type="entry name" value="HTH_ARSR"/>
    <property type="match status" value="1"/>
</dbReference>
<keyword evidence="1" id="KW-0805">Transcription regulation</keyword>
<sequence length="120" mass="13070">MSDDACELLCIDFDHAESLRTALPDEDLLARRAERLRALGEPTRLRIAHALHVGDELCVCDLAWIVGASKGLVSHHLRLLRAAGLVASRREGKLVMYRLSADGSGLLAAVRSLEAQVYPA</sequence>
<dbReference type="NCBIfam" id="NF033788">
    <property type="entry name" value="HTH_metalloreg"/>
    <property type="match status" value="1"/>
</dbReference>
<evidence type="ECO:0000256" key="3">
    <source>
        <dbReference type="ARBA" id="ARBA00023163"/>
    </source>
</evidence>
<evidence type="ECO:0000259" key="4">
    <source>
        <dbReference type="PROSITE" id="PS50987"/>
    </source>
</evidence>
<dbReference type="PROSITE" id="PS50987">
    <property type="entry name" value="HTH_ARSR_2"/>
    <property type="match status" value="1"/>
</dbReference>
<dbReference type="InterPro" id="IPR036390">
    <property type="entry name" value="WH_DNA-bd_sf"/>
</dbReference>
<protein>
    <recommendedName>
        <fullName evidence="4">HTH arsR-type domain-containing protein</fullName>
    </recommendedName>
</protein>
<dbReference type="Proteomes" id="UP000028492">
    <property type="component" value="Chromosome"/>
</dbReference>